<dbReference type="GO" id="GO:0003700">
    <property type="term" value="F:DNA-binding transcription factor activity"/>
    <property type="evidence" value="ECO:0007669"/>
    <property type="project" value="InterPro"/>
</dbReference>
<dbReference type="PANTHER" id="PTHR43342:SF1">
    <property type="entry name" value="BIFURCATING [FEFE] HYDROGENASE GAMMA SUBUNIT"/>
    <property type="match status" value="1"/>
</dbReference>
<dbReference type="Pfam" id="PF02662">
    <property type="entry name" value="FlpD"/>
    <property type="match status" value="1"/>
</dbReference>
<evidence type="ECO:0000256" key="7">
    <source>
        <dbReference type="ARBA" id="ARBA00034078"/>
    </source>
</evidence>
<evidence type="ECO:0000256" key="1">
    <source>
        <dbReference type="ARBA" id="ARBA00010643"/>
    </source>
</evidence>
<keyword evidence="4" id="KW-0560">Oxidoreductase</keyword>
<evidence type="ECO:0000256" key="4">
    <source>
        <dbReference type="ARBA" id="ARBA00023002"/>
    </source>
</evidence>
<dbReference type="InterPro" id="IPR036388">
    <property type="entry name" value="WH-like_DNA-bd_sf"/>
</dbReference>
<gene>
    <name evidence="10" type="primary">bamFG2</name>
    <name evidence="10" type="ordered locus">TOL2_C41390</name>
</gene>
<dbReference type="PATRIC" id="fig|651182.5.peg.4868"/>
<dbReference type="GO" id="GO:0046872">
    <property type="term" value="F:metal ion binding"/>
    <property type="evidence" value="ECO:0007669"/>
    <property type="project" value="UniProtKB-KW"/>
</dbReference>
<dbReference type="InterPro" id="IPR036390">
    <property type="entry name" value="WH_DNA-bd_sf"/>
</dbReference>
<name>K0NNQ3_DESTT</name>
<dbReference type="AlphaFoldDB" id="K0NNQ3"/>
<keyword evidence="3" id="KW-0479">Metal-binding</keyword>
<dbReference type="PANTHER" id="PTHR43342">
    <property type="entry name" value="NADH-QUINONE OXIDOREDUCTASE, E SUBUNIT"/>
    <property type="match status" value="1"/>
</dbReference>
<reference evidence="10 11" key="1">
    <citation type="journal article" date="2013" name="Environ. Microbiol.">
        <title>Complete genome, catabolic sub-proteomes and key-metabolites of Desulfobacula toluolica Tol2, a marine, aromatic compound-degrading, sulfate-reducing bacterium.</title>
        <authorList>
            <person name="Wohlbrand L."/>
            <person name="Jacob J.H."/>
            <person name="Kube M."/>
            <person name="Mussmann M."/>
            <person name="Jarling R."/>
            <person name="Beck A."/>
            <person name="Amann R."/>
            <person name="Wilkes H."/>
            <person name="Reinhardt R."/>
            <person name="Rabus R."/>
        </authorList>
    </citation>
    <scope>NUCLEOTIDE SEQUENCE [LARGE SCALE GENOMIC DNA]</scope>
    <source>
        <strain evidence="11">DSM 7467 / Tol2</strain>
    </source>
</reference>
<dbReference type="GO" id="GO:0051537">
    <property type="term" value="F:2 iron, 2 sulfur cluster binding"/>
    <property type="evidence" value="ECO:0007669"/>
    <property type="project" value="UniProtKB-KW"/>
</dbReference>
<feature type="domain" description="HTH arsR-type" evidence="8">
    <location>
        <begin position="161"/>
        <end position="192"/>
    </location>
</feature>
<evidence type="ECO:0000256" key="6">
    <source>
        <dbReference type="ARBA" id="ARBA00023014"/>
    </source>
</evidence>
<dbReference type="InterPro" id="IPR036249">
    <property type="entry name" value="Thioredoxin-like_sf"/>
</dbReference>
<dbReference type="Gene3D" id="1.10.10.10">
    <property type="entry name" value="Winged helix-like DNA-binding domain superfamily/Winged helix DNA-binding domain"/>
    <property type="match status" value="1"/>
</dbReference>
<dbReference type="Gene3D" id="1.10.10.1590">
    <property type="entry name" value="NADH-quinone oxidoreductase subunit E"/>
    <property type="match status" value="1"/>
</dbReference>
<dbReference type="InterPro" id="IPR042128">
    <property type="entry name" value="NuoE_dom"/>
</dbReference>
<dbReference type="PROSITE" id="PS01099">
    <property type="entry name" value="COMPLEX1_24K"/>
    <property type="match status" value="1"/>
</dbReference>
<dbReference type="Pfam" id="PF01257">
    <property type="entry name" value="2Fe-2S_thioredx"/>
    <property type="match status" value="1"/>
</dbReference>
<dbReference type="InterPro" id="IPR002023">
    <property type="entry name" value="NuoE-like"/>
</dbReference>
<dbReference type="InterPro" id="IPR041921">
    <property type="entry name" value="NuoE_N"/>
</dbReference>
<dbReference type="SUPFAM" id="SSF52833">
    <property type="entry name" value="Thioredoxin-like"/>
    <property type="match status" value="1"/>
</dbReference>
<organism evidence="10 11">
    <name type="scientific">Desulfobacula toluolica (strain DSM 7467 / Tol2)</name>
    <dbReference type="NCBI Taxonomy" id="651182"/>
    <lineage>
        <taxon>Bacteria</taxon>
        <taxon>Pseudomonadati</taxon>
        <taxon>Thermodesulfobacteriota</taxon>
        <taxon>Desulfobacteria</taxon>
        <taxon>Desulfobacterales</taxon>
        <taxon>Desulfobacteraceae</taxon>
        <taxon>Desulfobacula</taxon>
    </lineage>
</organism>
<keyword evidence="6" id="KW-0411">Iron-sulfur</keyword>
<dbReference type="KEGG" id="dto:TOL2_C41390"/>
<dbReference type="Pfam" id="PF01022">
    <property type="entry name" value="HTH_5"/>
    <property type="match status" value="1"/>
</dbReference>
<dbReference type="Gene3D" id="3.40.30.10">
    <property type="entry name" value="Glutaredoxin"/>
    <property type="match status" value="1"/>
</dbReference>
<sequence>MCTGRVDLSFIFRAFSNGKDGVFIGGCWPGECHYITEGNFSALSTKHIAGKLLEMIGVNPERLRLEWISASEGSRYADVMNDFSRTVRASGPLGAGEGVDPEELKARLDAVQQLIPYIRLVERIRLRIPLKTVEEYDEFFTSPAFDKLFKETVVDKYEISRIMALLRKKACTPGEITKSLGINQSDVSRHLNLAARQGLCLFDENRNLFSATCDENGVSYKDEADVKVEASALDNGEVDQIIAEYQGRSEALIHVLMEVQSKNRWLSKEILDKISVKLEVPLSRVMQITTFYKTFSLAPKGRHEVHICTGTSCHIRGATQLMESVQEAMGIRAGETDSDSTFSLEHGNCLGCCSLGPEIIIDGKHHGRVTPDKAEQVLKNYA</sequence>
<dbReference type="InterPro" id="IPR003813">
    <property type="entry name" value="MvhD/FlpD"/>
</dbReference>
<protein>
    <submittedName>
        <fullName evidence="10">BamFG2: methyl-viologen-reducing hydrogenase domain modulated NADH-quinone oxidoreductase, subunit E</fullName>
    </submittedName>
</protein>
<comment type="similarity">
    <text evidence="1">Belongs to the complex I 24 kDa subunit family.</text>
</comment>
<proteinExistence type="inferred from homology"/>
<dbReference type="SUPFAM" id="SSF46785">
    <property type="entry name" value="Winged helix' DNA-binding domain"/>
    <property type="match status" value="1"/>
</dbReference>
<dbReference type="CDD" id="cd03064">
    <property type="entry name" value="TRX_Fd_NuoE"/>
    <property type="match status" value="1"/>
</dbReference>
<dbReference type="Proteomes" id="UP000007347">
    <property type="component" value="Chromosome"/>
</dbReference>
<dbReference type="InterPro" id="IPR001845">
    <property type="entry name" value="HTH_ArsR_DNA-bd_dom"/>
</dbReference>
<evidence type="ECO:0000259" key="9">
    <source>
        <dbReference type="Pfam" id="PF02662"/>
    </source>
</evidence>
<evidence type="ECO:0000256" key="3">
    <source>
        <dbReference type="ARBA" id="ARBA00022723"/>
    </source>
</evidence>
<keyword evidence="2" id="KW-0001">2Fe-2S</keyword>
<evidence type="ECO:0000313" key="10">
    <source>
        <dbReference type="EMBL" id="CCK82295.1"/>
    </source>
</evidence>
<evidence type="ECO:0000313" key="11">
    <source>
        <dbReference type="Proteomes" id="UP000007347"/>
    </source>
</evidence>
<dbReference type="GO" id="GO:0016491">
    <property type="term" value="F:oxidoreductase activity"/>
    <property type="evidence" value="ECO:0007669"/>
    <property type="project" value="UniProtKB-KW"/>
</dbReference>
<dbReference type="CDD" id="cd00090">
    <property type="entry name" value="HTH_ARSR"/>
    <property type="match status" value="1"/>
</dbReference>
<accession>K0NNQ3</accession>
<dbReference type="STRING" id="651182.TOL2_C41390"/>
<dbReference type="InterPro" id="IPR028431">
    <property type="entry name" value="NADP_DH_HndA-like"/>
</dbReference>
<dbReference type="EMBL" id="FO203503">
    <property type="protein sequence ID" value="CCK82295.1"/>
    <property type="molecule type" value="Genomic_DNA"/>
</dbReference>
<keyword evidence="11" id="KW-1185">Reference proteome</keyword>
<dbReference type="HOGENOM" id="CLU_723053_0_0_7"/>
<feature type="domain" description="F420-non-reducing hydrogenase iron-sulfur subunit D" evidence="9">
    <location>
        <begin position="1"/>
        <end position="89"/>
    </location>
</feature>
<evidence type="ECO:0000256" key="2">
    <source>
        <dbReference type="ARBA" id="ARBA00022714"/>
    </source>
</evidence>
<keyword evidence="5" id="KW-0408">Iron</keyword>
<comment type="cofactor">
    <cofactor evidence="7">
        <name>[2Fe-2S] cluster</name>
        <dbReference type="ChEBI" id="CHEBI:190135"/>
    </cofactor>
</comment>
<evidence type="ECO:0000256" key="5">
    <source>
        <dbReference type="ARBA" id="ARBA00023004"/>
    </source>
</evidence>
<dbReference type="InterPro" id="IPR011991">
    <property type="entry name" value="ArsR-like_HTH"/>
</dbReference>
<evidence type="ECO:0000259" key="8">
    <source>
        <dbReference type="Pfam" id="PF01022"/>
    </source>
</evidence>